<dbReference type="SUPFAM" id="SSF161098">
    <property type="entry name" value="MetI-like"/>
    <property type="match status" value="1"/>
</dbReference>
<dbReference type="Gene3D" id="1.10.3720.10">
    <property type="entry name" value="MetI-like"/>
    <property type="match status" value="1"/>
</dbReference>
<evidence type="ECO:0000256" key="1">
    <source>
        <dbReference type="ARBA" id="ARBA00004651"/>
    </source>
</evidence>
<name>A0ABZ0K1R6_9GAMM</name>
<dbReference type="InterPro" id="IPR000515">
    <property type="entry name" value="MetI-like"/>
</dbReference>
<dbReference type="InterPro" id="IPR045621">
    <property type="entry name" value="BPD_transp_1_N"/>
</dbReference>
<dbReference type="PANTHER" id="PTHR43163">
    <property type="entry name" value="DIPEPTIDE TRANSPORT SYSTEM PERMEASE PROTEIN DPPB-RELATED"/>
    <property type="match status" value="1"/>
</dbReference>
<dbReference type="Pfam" id="PF00528">
    <property type="entry name" value="BPD_transp_1"/>
    <property type="match status" value="1"/>
</dbReference>
<dbReference type="RefSeq" id="WP_310470744.1">
    <property type="nucleotide sequence ID" value="NZ_CP136522.1"/>
</dbReference>
<dbReference type="EMBL" id="CP136522">
    <property type="protein sequence ID" value="WOT06470.1"/>
    <property type="molecule type" value="Genomic_DNA"/>
</dbReference>
<sequence length="311" mass="33823">MKQILVKRLVQLLMMAWSVGTITFILGRMLPGDMSYKIAAGRYGEDAVTTAAAASVSQELGLNDPAWLQYLHWLAELLQFNLGTSLVSGAPIVAELQHQLGYTLLLACSALLLSVVIAIPWGLACGFKANKWFDRGGLLLSTLIRSQPVFCLGLLLILLFSLYLSWFPVAGFHSAAHLFLPSLTLALSLAALSSRVIRNSTVKVIGSDYYLFSKVKGLSDSQTFRRHGARNIALPVVAFMGIQLVGLIEGVIMIESLFAWPGIGHGLSHAVFSRDIPMLQGTALVCGMLFVLINTLVDISCHLLDPRSKVR</sequence>
<proteinExistence type="inferred from homology"/>
<feature type="transmembrane region" description="Helical" evidence="8">
    <location>
        <begin position="12"/>
        <end position="30"/>
    </location>
</feature>
<keyword evidence="6 8" id="KW-0472">Membrane</keyword>
<evidence type="ECO:0000313" key="11">
    <source>
        <dbReference type="Proteomes" id="UP001529491"/>
    </source>
</evidence>
<evidence type="ECO:0000256" key="7">
    <source>
        <dbReference type="ARBA" id="ARBA00024202"/>
    </source>
</evidence>
<evidence type="ECO:0000256" key="2">
    <source>
        <dbReference type="ARBA" id="ARBA00022448"/>
    </source>
</evidence>
<accession>A0ABZ0K1R6</accession>
<reference evidence="10 11" key="1">
    <citation type="submission" date="2023-10" db="EMBL/GenBank/DDBJ databases">
        <title>Complete genome sequence of Shewanella sp. DAU334.</title>
        <authorList>
            <person name="Lee Y.-S."/>
            <person name="Jeong H.-R."/>
            <person name="Hwang E.-J."/>
            <person name="Choi Y.-L."/>
            <person name="Kim G.-D."/>
        </authorList>
    </citation>
    <scope>NUCLEOTIDE SEQUENCE [LARGE SCALE GENOMIC DNA]</scope>
    <source>
        <strain evidence="10 11">DAU334</strain>
    </source>
</reference>
<dbReference type="CDD" id="cd06261">
    <property type="entry name" value="TM_PBP2"/>
    <property type="match status" value="1"/>
</dbReference>
<dbReference type="InterPro" id="IPR035906">
    <property type="entry name" value="MetI-like_sf"/>
</dbReference>
<feature type="transmembrane region" description="Helical" evidence="8">
    <location>
        <begin position="104"/>
        <end position="127"/>
    </location>
</feature>
<evidence type="ECO:0000313" key="10">
    <source>
        <dbReference type="EMBL" id="WOT06470.1"/>
    </source>
</evidence>
<evidence type="ECO:0000259" key="9">
    <source>
        <dbReference type="PROSITE" id="PS50928"/>
    </source>
</evidence>
<organism evidence="10 11">
    <name type="scientific">Shewanella youngdeokensis</name>
    <dbReference type="NCBI Taxonomy" id="2999068"/>
    <lineage>
        <taxon>Bacteria</taxon>
        <taxon>Pseudomonadati</taxon>
        <taxon>Pseudomonadota</taxon>
        <taxon>Gammaproteobacteria</taxon>
        <taxon>Alteromonadales</taxon>
        <taxon>Shewanellaceae</taxon>
        <taxon>Shewanella</taxon>
    </lineage>
</organism>
<dbReference type="Pfam" id="PF19300">
    <property type="entry name" value="BPD_transp_1_N"/>
    <property type="match status" value="1"/>
</dbReference>
<feature type="transmembrane region" description="Helical" evidence="8">
    <location>
        <begin position="148"/>
        <end position="169"/>
    </location>
</feature>
<evidence type="ECO:0000256" key="8">
    <source>
        <dbReference type="RuleBase" id="RU363032"/>
    </source>
</evidence>
<dbReference type="PANTHER" id="PTHR43163:SF6">
    <property type="entry name" value="DIPEPTIDE TRANSPORT SYSTEM PERMEASE PROTEIN DPPB-RELATED"/>
    <property type="match status" value="1"/>
</dbReference>
<keyword evidence="5 8" id="KW-1133">Transmembrane helix</keyword>
<gene>
    <name evidence="10" type="ORF">RGE70_06770</name>
</gene>
<dbReference type="Proteomes" id="UP001529491">
    <property type="component" value="Chromosome"/>
</dbReference>
<keyword evidence="11" id="KW-1185">Reference proteome</keyword>
<keyword evidence="2 8" id="KW-0813">Transport</keyword>
<dbReference type="PROSITE" id="PS50928">
    <property type="entry name" value="ABC_TM1"/>
    <property type="match status" value="1"/>
</dbReference>
<evidence type="ECO:0000256" key="3">
    <source>
        <dbReference type="ARBA" id="ARBA00022475"/>
    </source>
</evidence>
<evidence type="ECO:0000256" key="4">
    <source>
        <dbReference type="ARBA" id="ARBA00022692"/>
    </source>
</evidence>
<feature type="transmembrane region" description="Helical" evidence="8">
    <location>
        <begin position="278"/>
        <end position="304"/>
    </location>
</feature>
<protein>
    <submittedName>
        <fullName evidence="10">ABC transporter permease</fullName>
    </submittedName>
</protein>
<keyword evidence="4 8" id="KW-0812">Transmembrane</keyword>
<comment type="subcellular location">
    <subcellularLocation>
        <location evidence="1 8">Cell membrane</location>
        <topology evidence="1 8">Multi-pass membrane protein</topology>
    </subcellularLocation>
</comment>
<feature type="domain" description="ABC transmembrane type-1" evidence="9">
    <location>
        <begin position="100"/>
        <end position="297"/>
    </location>
</feature>
<keyword evidence="3" id="KW-1003">Cell membrane</keyword>
<comment type="similarity">
    <text evidence="7">Belongs to the binding-protein-dependent transport system permease family. OppBC subfamily.</text>
</comment>
<evidence type="ECO:0000256" key="5">
    <source>
        <dbReference type="ARBA" id="ARBA00022989"/>
    </source>
</evidence>
<feature type="transmembrane region" description="Helical" evidence="8">
    <location>
        <begin position="232"/>
        <end position="258"/>
    </location>
</feature>
<feature type="transmembrane region" description="Helical" evidence="8">
    <location>
        <begin position="175"/>
        <end position="193"/>
    </location>
</feature>
<evidence type="ECO:0000256" key="6">
    <source>
        <dbReference type="ARBA" id="ARBA00023136"/>
    </source>
</evidence>